<name>A0ACC0D7T7_9PEZI</name>
<keyword evidence="2" id="KW-1185">Reference proteome</keyword>
<sequence>MSSNQTRPLLPDFNGYFPSIVELTLVRMFMKHGVFKAIPADGILLSKLSQELNMDHAILERFSNFLVTAGILSSPTPGYVALTPKSELCCLPLMQLCYTSAFDSIMNPVVQWSKYFGPDGLQDPNDIHGLSVKLADPPFHESFRIDPEQARKVHSAILLSLISTDMPITGIYNFGWVVEYSTQAKAADRALLVAVEGGQGQALAAILNENPEIPPGSCVLQGQVQEIEEAVDATGILGAVKKVTTTPFDEQPTKGALIYYIRRALTGWSDDECIRLLKNIRRACAMDSRVLINECLLPEEPSISVAAEDLFLLKFGGKKRNEKMFAEIATRAGFKITRVLKDLPTNSAVLELVPIE</sequence>
<reference evidence="1 2" key="1">
    <citation type="journal article" date="2022" name="New Phytol.">
        <title>Ecological generalism drives hyperdiversity of secondary metabolite gene clusters in xylarialean endophytes.</title>
        <authorList>
            <person name="Franco M.E.E."/>
            <person name="Wisecaver J.H."/>
            <person name="Arnold A.E."/>
            <person name="Ju Y.M."/>
            <person name="Slot J.C."/>
            <person name="Ahrendt S."/>
            <person name="Moore L.P."/>
            <person name="Eastman K.E."/>
            <person name="Scott K."/>
            <person name="Konkel Z."/>
            <person name="Mondo S.J."/>
            <person name="Kuo A."/>
            <person name="Hayes R.D."/>
            <person name="Haridas S."/>
            <person name="Andreopoulos B."/>
            <person name="Riley R."/>
            <person name="LaButti K."/>
            <person name="Pangilinan J."/>
            <person name="Lipzen A."/>
            <person name="Amirebrahimi M."/>
            <person name="Yan J."/>
            <person name="Adam C."/>
            <person name="Keymanesh K."/>
            <person name="Ng V."/>
            <person name="Louie K."/>
            <person name="Northen T."/>
            <person name="Drula E."/>
            <person name="Henrissat B."/>
            <person name="Hsieh H.M."/>
            <person name="Youens-Clark K."/>
            <person name="Lutzoni F."/>
            <person name="Miadlikowska J."/>
            <person name="Eastwood D.C."/>
            <person name="Hamelin R.C."/>
            <person name="Grigoriev I.V."/>
            <person name="U'Ren J.M."/>
        </authorList>
    </citation>
    <scope>NUCLEOTIDE SEQUENCE [LARGE SCALE GENOMIC DNA]</scope>
    <source>
        <strain evidence="1 2">ER1909</strain>
    </source>
</reference>
<comment type="caution">
    <text evidence="1">The sequence shown here is derived from an EMBL/GenBank/DDBJ whole genome shotgun (WGS) entry which is preliminary data.</text>
</comment>
<protein>
    <submittedName>
        <fullName evidence="1">O-methyltransferase-domain-containing protein</fullName>
    </submittedName>
</protein>
<evidence type="ECO:0000313" key="2">
    <source>
        <dbReference type="Proteomes" id="UP001497680"/>
    </source>
</evidence>
<accession>A0ACC0D7T7</accession>
<evidence type="ECO:0000313" key="1">
    <source>
        <dbReference type="EMBL" id="KAI6088785.1"/>
    </source>
</evidence>
<proteinExistence type="predicted"/>
<organism evidence="1 2">
    <name type="scientific">Hypoxylon rubiginosum</name>
    <dbReference type="NCBI Taxonomy" id="110542"/>
    <lineage>
        <taxon>Eukaryota</taxon>
        <taxon>Fungi</taxon>
        <taxon>Dikarya</taxon>
        <taxon>Ascomycota</taxon>
        <taxon>Pezizomycotina</taxon>
        <taxon>Sordariomycetes</taxon>
        <taxon>Xylariomycetidae</taxon>
        <taxon>Xylariales</taxon>
        <taxon>Hypoxylaceae</taxon>
        <taxon>Hypoxylon</taxon>
    </lineage>
</organism>
<dbReference type="EMBL" id="MU394299">
    <property type="protein sequence ID" value="KAI6088785.1"/>
    <property type="molecule type" value="Genomic_DNA"/>
</dbReference>
<gene>
    <name evidence="1" type="ORF">F4821DRAFT_232952</name>
</gene>
<dbReference type="Proteomes" id="UP001497680">
    <property type="component" value="Unassembled WGS sequence"/>
</dbReference>